<dbReference type="Pfam" id="PF07096">
    <property type="entry name" value="DUF1358"/>
    <property type="match status" value="1"/>
</dbReference>
<dbReference type="EMBL" id="HBUF01549269">
    <property type="protein sequence ID" value="CAG6758296.1"/>
    <property type="molecule type" value="Transcribed_RNA"/>
</dbReference>
<evidence type="ECO:0000256" key="5">
    <source>
        <dbReference type="ARBA" id="ARBA00022792"/>
    </source>
</evidence>
<dbReference type="InterPro" id="IPR009792">
    <property type="entry name" value="TMEM242"/>
</dbReference>
<protein>
    <recommendedName>
        <fullName evidence="3">Transmembrane protein 242</fullName>
    </recommendedName>
</protein>
<dbReference type="AlphaFoldDB" id="A0A8D8QP65"/>
<dbReference type="EMBL" id="HBUF01089996">
    <property type="protein sequence ID" value="CAG6635441.1"/>
    <property type="molecule type" value="Transcribed_RNA"/>
</dbReference>
<evidence type="ECO:0000256" key="4">
    <source>
        <dbReference type="ARBA" id="ARBA00022692"/>
    </source>
</evidence>
<evidence type="ECO:0000256" key="10">
    <source>
        <dbReference type="SAM" id="Phobius"/>
    </source>
</evidence>
<dbReference type="EMBL" id="HBUF01089993">
    <property type="protein sequence ID" value="CAG6635431.1"/>
    <property type="molecule type" value="Transcribed_RNA"/>
</dbReference>
<keyword evidence="7" id="KW-0496">Mitochondrion</keyword>
<evidence type="ECO:0000256" key="6">
    <source>
        <dbReference type="ARBA" id="ARBA00022989"/>
    </source>
</evidence>
<evidence type="ECO:0000313" key="11">
    <source>
        <dbReference type="EMBL" id="CAG6635431.1"/>
    </source>
</evidence>
<proteinExistence type="inferred from homology"/>
<dbReference type="EMBL" id="HBUF01089994">
    <property type="protein sequence ID" value="CAG6635435.1"/>
    <property type="molecule type" value="Transcribed_RNA"/>
</dbReference>
<evidence type="ECO:0000256" key="2">
    <source>
        <dbReference type="ARBA" id="ARBA00007570"/>
    </source>
</evidence>
<dbReference type="EMBL" id="HBUF01549270">
    <property type="protein sequence ID" value="CAG6758299.1"/>
    <property type="molecule type" value="Transcribed_RNA"/>
</dbReference>
<evidence type="ECO:0000256" key="9">
    <source>
        <dbReference type="ARBA" id="ARBA00045905"/>
    </source>
</evidence>
<dbReference type="PANTHER" id="PTHR13141:SF4">
    <property type="entry name" value="TRANSMEMBRANE PROTEIN 242"/>
    <property type="match status" value="1"/>
</dbReference>
<evidence type="ECO:0000256" key="3">
    <source>
        <dbReference type="ARBA" id="ARBA00013934"/>
    </source>
</evidence>
<dbReference type="EMBL" id="HBUF01205311">
    <property type="protein sequence ID" value="CAG6663479.1"/>
    <property type="molecule type" value="Transcribed_RNA"/>
</dbReference>
<dbReference type="GO" id="GO:0005743">
    <property type="term" value="C:mitochondrial inner membrane"/>
    <property type="evidence" value="ECO:0007669"/>
    <property type="project" value="UniProtKB-SubCell"/>
</dbReference>
<comment type="function">
    <text evidence="9">Scaffold protein that participates in the c-ring assembly of mitochondrial ATP synthase (F(1)F(0) ATP synthase or complex V) by facilitating the membrane insertion and oligomer formation of the subunit c/ATP5MC3. Participates in the incorporation of the c-ring into vestigial complexes. Additionally influences the incorporation of subunits MT-ATP6, MT-ATP8, ATP5MJ, and ATP5MK in the ATP synthase.</text>
</comment>
<keyword evidence="4 10" id="KW-0812">Transmembrane</keyword>
<evidence type="ECO:0000256" key="7">
    <source>
        <dbReference type="ARBA" id="ARBA00023128"/>
    </source>
</evidence>
<keyword evidence="5" id="KW-0999">Mitochondrion inner membrane</keyword>
<keyword evidence="8 10" id="KW-0472">Membrane</keyword>
<dbReference type="EMBL" id="HBUF01205312">
    <property type="protein sequence ID" value="CAG6663481.1"/>
    <property type="molecule type" value="Transcribed_RNA"/>
</dbReference>
<feature type="transmembrane region" description="Helical" evidence="10">
    <location>
        <begin position="29"/>
        <end position="52"/>
    </location>
</feature>
<evidence type="ECO:0000256" key="1">
    <source>
        <dbReference type="ARBA" id="ARBA00004448"/>
    </source>
</evidence>
<dbReference type="EMBL" id="HBUF01549268">
    <property type="protein sequence ID" value="CAG6758293.1"/>
    <property type="molecule type" value="Transcribed_RNA"/>
</dbReference>
<name>A0A8D8QP65_9HEMI</name>
<evidence type="ECO:0000256" key="8">
    <source>
        <dbReference type="ARBA" id="ARBA00023136"/>
    </source>
</evidence>
<comment type="similarity">
    <text evidence="2">Belongs to the TMEM242 family.</text>
</comment>
<reference evidence="11" key="1">
    <citation type="submission" date="2021-05" db="EMBL/GenBank/DDBJ databases">
        <authorList>
            <person name="Alioto T."/>
            <person name="Alioto T."/>
            <person name="Gomez Garrido J."/>
        </authorList>
    </citation>
    <scope>NUCLEOTIDE SEQUENCE</scope>
</reference>
<dbReference type="EMBL" id="HBUF01549267">
    <property type="protein sequence ID" value="CAG6758290.1"/>
    <property type="molecule type" value="Transcribed_RNA"/>
</dbReference>
<dbReference type="PANTHER" id="PTHR13141">
    <property type="entry name" value="TRANSMEMBRANE PROTEIN 242"/>
    <property type="match status" value="1"/>
</dbReference>
<dbReference type="EMBL" id="HBUF01205314">
    <property type="protein sequence ID" value="CAG6663485.1"/>
    <property type="molecule type" value="Transcribed_RNA"/>
</dbReference>
<dbReference type="EMBL" id="HBUF01345447">
    <property type="protein sequence ID" value="CAG6708882.1"/>
    <property type="molecule type" value="Transcribed_RNA"/>
</dbReference>
<feature type="transmembrane region" description="Helical" evidence="10">
    <location>
        <begin position="72"/>
        <end position="96"/>
    </location>
</feature>
<organism evidence="11">
    <name type="scientific">Cacopsylla melanoneura</name>
    <dbReference type="NCBI Taxonomy" id="428564"/>
    <lineage>
        <taxon>Eukaryota</taxon>
        <taxon>Metazoa</taxon>
        <taxon>Ecdysozoa</taxon>
        <taxon>Arthropoda</taxon>
        <taxon>Hexapoda</taxon>
        <taxon>Insecta</taxon>
        <taxon>Pterygota</taxon>
        <taxon>Neoptera</taxon>
        <taxon>Paraneoptera</taxon>
        <taxon>Hemiptera</taxon>
        <taxon>Sternorrhyncha</taxon>
        <taxon>Psylloidea</taxon>
        <taxon>Psyllidae</taxon>
        <taxon>Psyllinae</taxon>
        <taxon>Cacopsylla</taxon>
    </lineage>
</organism>
<comment type="subcellular location">
    <subcellularLocation>
        <location evidence="1">Mitochondrion inner membrane</location>
        <topology evidence="1">Multi-pass membrane protein</topology>
    </subcellularLocation>
</comment>
<dbReference type="EMBL" id="HBUF01345446">
    <property type="protein sequence ID" value="CAG6708879.1"/>
    <property type="molecule type" value="Transcribed_RNA"/>
</dbReference>
<sequence>MGTSDKDDFEKFLESNSSKHSEINQKYKWAGILYLTSIAGGSAIFAFSSSLASVKRKDPEWFAKGTEPGTSLALRAFKWGSFYSITGCSIFFYGIWKLTGAANMQEFRYKLGNFLPRIKRNDPPQSRTEFEGLTDLLTYISTDYSEQSKTKTFKS</sequence>
<accession>A0A8D8QP65</accession>
<keyword evidence="6 10" id="KW-1133">Transmembrane helix</keyword>
<dbReference type="EMBL" id="HBUF01205310">
    <property type="protein sequence ID" value="CAG6663477.1"/>
    <property type="molecule type" value="Transcribed_RNA"/>
</dbReference>